<feature type="domain" description="HBS1-like protein N-terminal" evidence="6">
    <location>
        <begin position="12"/>
        <end position="86"/>
    </location>
</feature>
<comment type="subcellular location">
    <subcellularLocation>
        <location evidence="1">Cytoplasm</location>
    </subcellularLocation>
</comment>
<feature type="compositionally biased region" description="Low complexity" evidence="5">
    <location>
        <begin position="172"/>
        <end position="181"/>
    </location>
</feature>
<keyword evidence="2" id="KW-0963">Cytoplasm</keyword>
<dbReference type="EMBL" id="JAVRRT010000012">
    <property type="protein sequence ID" value="KAK5166922.1"/>
    <property type="molecule type" value="Genomic_DNA"/>
</dbReference>
<feature type="compositionally biased region" description="Acidic residues" evidence="5">
    <location>
        <begin position="229"/>
        <end position="238"/>
    </location>
</feature>
<proteinExistence type="predicted"/>
<comment type="caution">
    <text evidence="7">The sequence shown here is derived from an EMBL/GenBank/DDBJ whole genome shotgun (WGS) entry which is preliminary data.</text>
</comment>
<evidence type="ECO:0000256" key="2">
    <source>
        <dbReference type="ARBA" id="ARBA00022490"/>
    </source>
</evidence>
<feature type="region of interest" description="Disordered" evidence="5">
    <location>
        <begin position="145"/>
        <end position="303"/>
    </location>
</feature>
<dbReference type="Proteomes" id="UP001337655">
    <property type="component" value="Unassembled WGS sequence"/>
</dbReference>
<dbReference type="GO" id="GO:0016787">
    <property type="term" value="F:hydrolase activity"/>
    <property type="evidence" value="ECO:0007669"/>
    <property type="project" value="UniProtKB-KW"/>
</dbReference>
<gene>
    <name evidence="7" type="ORF">LTR77_007651</name>
</gene>
<evidence type="ECO:0000256" key="5">
    <source>
        <dbReference type="SAM" id="MobiDB-lite"/>
    </source>
</evidence>
<dbReference type="GO" id="GO:0006412">
    <property type="term" value="P:translation"/>
    <property type="evidence" value="ECO:0007669"/>
    <property type="project" value="UniProtKB-KW"/>
</dbReference>
<dbReference type="InterPro" id="IPR015033">
    <property type="entry name" value="HBS1-like_N"/>
</dbReference>
<protein>
    <recommendedName>
        <fullName evidence="6">HBS1-like protein N-terminal domain-containing protein</fullName>
    </recommendedName>
</protein>
<dbReference type="AlphaFoldDB" id="A0AAV9P2M2"/>
<dbReference type="GeneID" id="89928987"/>
<reference evidence="7 8" key="1">
    <citation type="submission" date="2023-08" db="EMBL/GenBank/DDBJ databases">
        <title>Black Yeasts Isolated from many extreme environments.</title>
        <authorList>
            <person name="Coleine C."/>
            <person name="Stajich J.E."/>
            <person name="Selbmann L."/>
        </authorList>
    </citation>
    <scope>NUCLEOTIDE SEQUENCE [LARGE SCALE GENOMIC DNA]</scope>
    <source>
        <strain evidence="7 8">CCFEE 5935</strain>
    </source>
</reference>
<evidence type="ECO:0000256" key="1">
    <source>
        <dbReference type="ARBA" id="ARBA00004496"/>
    </source>
</evidence>
<feature type="compositionally biased region" description="Basic and acidic residues" evidence="5">
    <location>
        <begin position="207"/>
        <end position="220"/>
    </location>
</feature>
<dbReference type="Pfam" id="PF08938">
    <property type="entry name" value="HBS1_N"/>
    <property type="match status" value="1"/>
</dbReference>
<evidence type="ECO:0000259" key="6">
    <source>
        <dbReference type="Pfam" id="PF08938"/>
    </source>
</evidence>
<feature type="region of interest" description="Disordered" evidence="5">
    <location>
        <begin position="78"/>
        <end position="121"/>
    </location>
</feature>
<dbReference type="RefSeq" id="XP_064656730.1">
    <property type="nucleotide sequence ID" value="XM_064804888.1"/>
</dbReference>
<evidence type="ECO:0000313" key="8">
    <source>
        <dbReference type="Proteomes" id="UP001337655"/>
    </source>
</evidence>
<keyword evidence="8" id="KW-1185">Reference proteome</keyword>
<keyword evidence="3" id="KW-0378">Hydrolase</keyword>
<name>A0AAV9P2M2_9PEZI</name>
<evidence type="ECO:0000313" key="7">
    <source>
        <dbReference type="EMBL" id="KAK5166922.1"/>
    </source>
</evidence>
<feature type="region of interest" description="Disordered" evidence="5">
    <location>
        <begin position="1"/>
        <end position="37"/>
    </location>
</feature>
<feature type="compositionally biased region" description="Polar residues" evidence="5">
    <location>
        <begin position="252"/>
        <end position="262"/>
    </location>
</feature>
<organism evidence="7 8">
    <name type="scientific">Saxophila tyrrhenica</name>
    <dbReference type="NCBI Taxonomy" id="1690608"/>
    <lineage>
        <taxon>Eukaryota</taxon>
        <taxon>Fungi</taxon>
        <taxon>Dikarya</taxon>
        <taxon>Ascomycota</taxon>
        <taxon>Pezizomycotina</taxon>
        <taxon>Dothideomycetes</taxon>
        <taxon>Dothideomycetidae</taxon>
        <taxon>Mycosphaerellales</taxon>
        <taxon>Extremaceae</taxon>
        <taxon>Saxophila</taxon>
    </lineage>
</organism>
<evidence type="ECO:0000256" key="4">
    <source>
        <dbReference type="ARBA" id="ARBA00022917"/>
    </source>
</evidence>
<sequence>MQRVKNVDYDEDDIYSEEDDYQEEEQTYTEEDRENFNTLTPVVRAELQEAGLQASDREVEDALWHYYWDVSKSVAYLKNTRTPRPQQQQGKKEKEKPKNKFDQAAERSAEKADKMPLPPTSAAGWFSGISWSVIPDEVQGELLPAVSRPRPHLLGGSSKLARLAEERRKKAAASSAAPAESNGTLSSLDRLSKPKDAKENLAPPAKSEPRKYPIRQKRDPTPPPKEPSPEPEEPEEMLPDLRASPTEFAKTMATSRTFSKADNGSDKAISDLFRSSSNEDPFKGPSPDDTVLGAQGHSKGINK</sequence>
<keyword evidence="4" id="KW-0648">Protein biosynthesis</keyword>
<feature type="compositionally biased region" description="Acidic residues" evidence="5">
    <location>
        <begin position="9"/>
        <end position="33"/>
    </location>
</feature>
<dbReference type="GO" id="GO:0005737">
    <property type="term" value="C:cytoplasm"/>
    <property type="evidence" value="ECO:0007669"/>
    <property type="project" value="UniProtKB-SubCell"/>
</dbReference>
<accession>A0AAV9P2M2</accession>
<evidence type="ECO:0000256" key="3">
    <source>
        <dbReference type="ARBA" id="ARBA00022801"/>
    </source>
</evidence>
<feature type="compositionally biased region" description="Basic and acidic residues" evidence="5">
    <location>
        <begin position="190"/>
        <end position="199"/>
    </location>
</feature>
<feature type="compositionally biased region" description="Basic and acidic residues" evidence="5">
    <location>
        <begin position="90"/>
        <end position="114"/>
    </location>
</feature>